<dbReference type="SUPFAM" id="SSF55811">
    <property type="entry name" value="Nudix"/>
    <property type="match status" value="1"/>
</dbReference>
<dbReference type="Pfam" id="PF00293">
    <property type="entry name" value="NUDIX"/>
    <property type="match status" value="1"/>
</dbReference>
<dbReference type="EMBL" id="JAVDYG010000001">
    <property type="protein sequence ID" value="MDR7362150.1"/>
    <property type="molecule type" value="Genomic_DNA"/>
</dbReference>
<evidence type="ECO:0000256" key="8">
    <source>
        <dbReference type="SAM" id="MobiDB-lite"/>
    </source>
</evidence>
<evidence type="ECO:0000256" key="4">
    <source>
        <dbReference type="ARBA" id="ARBA00022723"/>
    </source>
</evidence>
<keyword evidence="4" id="KW-0479">Metal-binding</keyword>
<evidence type="ECO:0000256" key="7">
    <source>
        <dbReference type="ARBA" id="ARBA00023211"/>
    </source>
</evidence>
<evidence type="ECO:0000313" key="10">
    <source>
        <dbReference type="EMBL" id="MDR7362150.1"/>
    </source>
</evidence>
<evidence type="ECO:0000256" key="1">
    <source>
        <dbReference type="ARBA" id="ARBA00001936"/>
    </source>
</evidence>
<feature type="compositionally biased region" description="Acidic residues" evidence="8">
    <location>
        <begin position="252"/>
        <end position="265"/>
    </location>
</feature>
<comment type="caution">
    <text evidence="10">The sequence shown here is derived from an EMBL/GenBank/DDBJ whole genome shotgun (WGS) entry which is preliminary data.</text>
</comment>
<dbReference type="InterPro" id="IPR020084">
    <property type="entry name" value="NUDIX_hydrolase_CS"/>
</dbReference>
<dbReference type="PANTHER" id="PTHR12992">
    <property type="entry name" value="NUDIX HYDROLASE"/>
    <property type="match status" value="1"/>
</dbReference>
<evidence type="ECO:0000256" key="3">
    <source>
        <dbReference type="ARBA" id="ARBA00006506"/>
    </source>
</evidence>
<dbReference type="Proteomes" id="UP001183648">
    <property type="component" value="Unassembled WGS sequence"/>
</dbReference>
<organism evidence="10 11">
    <name type="scientific">Nocardioides marmoribigeumensis</name>
    <dbReference type="NCBI Taxonomy" id="433649"/>
    <lineage>
        <taxon>Bacteria</taxon>
        <taxon>Bacillati</taxon>
        <taxon>Actinomycetota</taxon>
        <taxon>Actinomycetes</taxon>
        <taxon>Propionibacteriales</taxon>
        <taxon>Nocardioidaceae</taxon>
        <taxon>Nocardioides</taxon>
    </lineage>
</organism>
<comment type="cofactor">
    <cofactor evidence="1">
        <name>Mn(2+)</name>
        <dbReference type="ChEBI" id="CHEBI:29035"/>
    </cofactor>
</comment>
<comment type="cofactor">
    <cofactor evidence="2">
        <name>Mg(2+)</name>
        <dbReference type="ChEBI" id="CHEBI:18420"/>
    </cofactor>
</comment>
<keyword evidence="11" id="KW-1185">Reference proteome</keyword>
<proteinExistence type="inferred from homology"/>
<evidence type="ECO:0000259" key="9">
    <source>
        <dbReference type="PROSITE" id="PS51462"/>
    </source>
</evidence>
<comment type="similarity">
    <text evidence="3">Belongs to the Nudix hydrolase family. PCD1 subfamily.</text>
</comment>
<dbReference type="PROSITE" id="PS00893">
    <property type="entry name" value="NUDIX_BOX"/>
    <property type="match status" value="1"/>
</dbReference>
<feature type="domain" description="Nudix hydrolase" evidence="9">
    <location>
        <begin position="43"/>
        <end position="177"/>
    </location>
</feature>
<sequence length="273" mass="30629">MPAPLTETMDDVVLPEWLEPVRESVRTMKAKDLSTFVPPKRPKPREGAVLVLFGDGPEGPDLLLTERAHTMRSQPGQVSFPGGSTDDGEDAVATALREAQEETGLDPDGVDVFAVLPRIWLPPRNFAVAPVLAYWDHPSEVRVVNEREVHAVFRTPVESLLEPANRFSVRHPLGWNGPGWMIGPDQDVLLWGFTAGILDALFDHVGWTREWDRSVVRSLPKEHIDWRRIATSLGVETKREVERLLAQREAEAEGDAQFSDEADETGVDREHRR</sequence>
<keyword evidence="6" id="KW-0460">Magnesium</keyword>
<feature type="region of interest" description="Disordered" evidence="8">
    <location>
        <begin position="246"/>
        <end position="273"/>
    </location>
</feature>
<dbReference type="InterPro" id="IPR000086">
    <property type="entry name" value="NUDIX_hydrolase_dom"/>
</dbReference>
<dbReference type="PROSITE" id="PS51462">
    <property type="entry name" value="NUDIX"/>
    <property type="match status" value="1"/>
</dbReference>
<evidence type="ECO:0000313" key="11">
    <source>
        <dbReference type="Proteomes" id="UP001183648"/>
    </source>
</evidence>
<dbReference type="InterPro" id="IPR000059">
    <property type="entry name" value="NUDIX_hydrolase_NudL_CS"/>
</dbReference>
<dbReference type="CDD" id="cd03426">
    <property type="entry name" value="NUDIX_CoAse_Nudt7"/>
    <property type="match status" value="1"/>
</dbReference>
<dbReference type="PROSITE" id="PS01293">
    <property type="entry name" value="NUDIX_COA"/>
    <property type="match status" value="1"/>
</dbReference>
<keyword evidence="7" id="KW-0464">Manganese</keyword>
<protein>
    <submittedName>
        <fullName evidence="10">8-oxo-dGTP pyrophosphatase MutT (NUDIX family)</fullName>
    </submittedName>
</protein>
<dbReference type="InterPro" id="IPR015797">
    <property type="entry name" value="NUDIX_hydrolase-like_dom_sf"/>
</dbReference>
<dbReference type="InterPro" id="IPR045121">
    <property type="entry name" value="CoAse"/>
</dbReference>
<dbReference type="PANTHER" id="PTHR12992:SF11">
    <property type="entry name" value="MITOCHONDRIAL COENZYME A DIPHOSPHATASE NUDT8"/>
    <property type="match status" value="1"/>
</dbReference>
<reference evidence="10 11" key="1">
    <citation type="submission" date="2023-07" db="EMBL/GenBank/DDBJ databases">
        <title>Sequencing the genomes of 1000 actinobacteria strains.</title>
        <authorList>
            <person name="Klenk H.-P."/>
        </authorList>
    </citation>
    <scope>NUCLEOTIDE SEQUENCE [LARGE SCALE GENOMIC DNA]</scope>
    <source>
        <strain evidence="10 11">DSM 19426</strain>
    </source>
</reference>
<name>A0ABU2BU46_9ACTN</name>
<keyword evidence="5" id="KW-0378">Hydrolase</keyword>
<evidence type="ECO:0000256" key="5">
    <source>
        <dbReference type="ARBA" id="ARBA00022801"/>
    </source>
</evidence>
<evidence type="ECO:0000256" key="6">
    <source>
        <dbReference type="ARBA" id="ARBA00022842"/>
    </source>
</evidence>
<dbReference type="RefSeq" id="WP_310301257.1">
    <property type="nucleotide sequence ID" value="NZ_BAAAPS010000008.1"/>
</dbReference>
<dbReference type="Gene3D" id="3.90.79.10">
    <property type="entry name" value="Nucleoside Triphosphate Pyrophosphohydrolase"/>
    <property type="match status" value="1"/>
</dbReference>
<gene>
    <name evidence="10" type="ORF">J2S63_001703</name>
</gene>
<accession>A0ABU2BU46</accession>
<evidence type="ECO:0000256" key="2">
    <source>
        <dbReference type="ARBA" id="ARBA00001946"/>
    </source>
</evidence>